<evidence type="ECO:0000256" key="4">
    <source>
        <dbReference type="ARBA" id="ARBA00022737"/>
    </source>
</evidence>
<dbReference type="Proteomes" id="UP001500839">
    <property type="component" value="Unassembled WGS sequence"/>
</dbReference>
<evidence type="ECO:0000256" key="2">
    <source>
        <dbReference type="ARBA" id="ARBA00022475"/>
    </source>
</evidence>
<dbReference type="PANTHER" id="PTHR22683">
    <property type="entry name" value="SPORULATION PROTEIN RELATED"/>
    <property type="match status" value="1"/>
</dbReference>
<organism evidence="12 13">
    <name type="scientific">Tomitella cavernea</name>
    <dbReference type="NCBI Taxonomy" id="1387982"/>
    <lineage>
        <taxon>Bacteria</taxon>
        <taxon>Bacillati</taxon>
        <taxon>Actinomycetota</taxon>
        <taxon>Actinomycetes</taxon>
        <taxon>Mycobacteriales</taxon>
        <taxon>Tomitella</taxon>
    </lineage>
</organism>
<dbReference type="InterPro" id="IPR050206">
    <property type="entry name" value="FtsK/SpoIIIE/SftA"/>
</dbReference>
<reference evidence="13" key="1">
    <citation type="journal article" date="2019" name="Int. J. Syst. Evol. Microbiol.">
        <title>The Global Catalogue of Microorganisms (GCM) 10K type strain sequencing project: providing services to taxonomists for standard genome sequencing and annotation.</title>
        <authorList>
            <consortium name="The Broad Institute Genomics Platform"/>
            <consortium name="The Broad Institute Genome Sequencing Center for Infectious Disease"/>
            <person name="Wu L."/>
            <person name="Ma J."/>
        </authorList>
    </citation>
    <scope>NUCLEOTIDE SEQUENCE [LARGE SCALE GENOMIC DNA]</scope>
    <source>
        <strain evidence="13">JCM 18542</strain>
    </source>
</reference>
<keyword evidence="8 10" id="KW-0472">Membrane</keyword>
<keyword evidence="5 9" id="KW-0547">Nucleotide-binding</keyword>
<evidence type="ECO:0000313" key="13">
    <source>
        <dbReference type="Proteomes" id="UP001500839"/>
    </source>
</evidence>
<keyword evidence="13" id="KW-1185">Reference proteome</keyword>
<keyword evidence="7 10" id="KW-1133">Transmembrane helix</keyword>
<evidence type="ECO:0000259" key="11">
    <source>
        <dbReference type="PROSITE" id="PS50901"/>
    </source>
</evidence>
<dbReference type="InterPro" id="IPR023836">
    <property type="entry name" value="EccCa-like_Actinobacteria"/>
</dbReference>
<keyword evidence="3 10" id="KW-0812">Transmembrane</keyword>
<evidence type="ECO:0000256" key="9">
    <source>
        <dbReference type="PROSITE-ProRule" id="PRU00289"/>
    </source>
</evidence>
<feature type="binding site" evidence="9">
    <location>
        <begin position="1104"/>
        <end position="1111"/>
    </location>
    <ligand>
        <name>ATP</name>
        <dbReference type="ChEBI" id="CHEBI:30616"/>
    </ligand>
</feature>
<name>A0ABP9CWA5_9ACTN</name>
<dbReference type="InterPro" id="IPR003593">
    <property type="entry name" value="AAA+_ATPase"/>
</dbReference>
<evidence type="ECO:0000256" key="6">
    <source>
        <dbReference type="ARBA" id="ARBA00022840"/>
    </source>
</evidence>
<feature type="domain" description="FtsK" evidence="11">
    <location>
        <begin position="1087"/>
        <end position="1271"/>
    </location>
</feature>
<feature type="transmembrane region" description="Helical" evidence="10">
    <location>
        <begin position="59"/>
        <end position="78"/>
    </location>
</feature>
<protein>
    <submittedName>
        <fullName evidence="12">Type VII secretion protein EccC</fullName>
    </submittedName>
</protein>
<feature type="binding site" evidence="9">
    <location>
        <begin position="811"/>
        <end position="818"/>
    </location>
    <ligand>
        <name>ATP</name>
        <dbReference type="ChEBI" id="CHEBI:30616"/>
    </ligand>
</feature>
<keyword evidence="6 9" id="KW-0067">ATP-binding</keyword>
<dbReference type="EMBL" id="BAABKQ010000001">
    <property type="protein sequence ID" value="GAA4820765.1"/>
    <property type="molecule type" value="Genomic_DNA"/>
</dbReference>
<dbReference type="SMART" id="SM00382">
    <property type="entry name" value="AAA"/>
    <property type="match status" value="3"/>
</dbReference>
<proteinExistence type="predicted"/>
<evidence type="ECO:0000313" key="12">
    <source>
        <dbReference type="EMBL" id="GAA4820765.1"/>
    </source>
</evidence>
<dbReference type="InterPro" id="IPR027417">
    <property type="entry name" value="P-loop_NTPase"/>
</dbReference>
<dbReference type="InterPro" id="IPR002543">
    <property type="entry name" value="FtsK_dom"/>
</dbReference>
<evidence type="ECO:0000256" key="7">
    <source>
        <dbReference type="ARBA" id="ARBA00022989"/>
    </source>
</evidence>
<evidence type="ECO:0000256" key="8">
    <source>
        <dbReference type="ARBA" id="ARBA00023136"/>
    </source>
</evidence>
<comment type="subcellular location">
    <subcellularLocation>
        <location evidence="1">Cell membrane</location>
        <topology evidence="1">Multi-pass membrane protein</topology>
    </subcellularLocation>
</comment>
<sequence length="1306" mass="138803">MPAPQVPGGEIELQPPPSVPRPVPGGLLQRLMPVVMVVAMLGMVALMVASGGMNNPMTLLFPLMMVFSMVGMLGGAGGSRSKRPAELDEERKDYFRYLAGVRDEVTETVRTQRAGLRWHHPEPGALRGLVGGRRMWERLPEQPDFCHLRIGLGDQRLATTLAVPALGPLEDLEPIAAVAMRRFVHTHSVVPRLPTAVSLRGFAAIVLGGDRRQARSAVRAMLLQLCVFHGPDHVRVCLVSPDPDGRDWGWVKWLPHGRPPGEAAPGRGALVFRSLHDLEDTLDGELAGRGRFSRLSDPVPGQAHIVVVLDGGHVLGDERLCTAGVDGVTVLDLTGALEQLAVRRGLRCEVSGGRIAGHSAAGVEDFGTVDSAGAAEAAATARALAGYRVAHGGPDAGATAGAGGRGLLSLLGVVDPFALSPERAWVRRTGRDRLRVPIGVDPSGMPVEIDLKEAAEGGMGPHGLCIGATGSGKSELLRTLVVSLLITHGPEQLNLVLVDFKGGATFLGLEKAPHVSAVITNLEDELSMVDRMRDALAGEMHRRQELLRAAGNFANVGDYEAARADGAGLAPLPALFIVVDEFSELLSQKPEFAELFVAIGRLGRSLHMHLLLASQRLDEGRLRGLDSHLSYRIGLKTFSGNESRSVLGVPDAYHLPPVPGSGYLKCDSGDLIRFTASYVSGQAPRGGATAMSVEQVQRAWAMEFTAQPRTPPQASMLVPAAPPAEVEQSAPVLLDVVVGRLRSGAYRAHEVWLPPLGAPPALAALLEAADPRHGQGDLTVPLALVDRPFDQRRDVLTVRLAGAGGNAAIVGGPQSGKSTAARTLVLALAARCSPDEVQVYCLDFGGGALACLSGAPHVGSVAGRRDTDLVRRTVAELTAIVDAREEQFTRLGVESMDRFRALRAGPGWSVGDRLDRFGDVFLVVDGFAVVRQEFEQLEPQIQALAVRGLSYGVHVVVTANRWAELRPALKDMIGTRIELRLGDPADSEMHRKRAAQVPAGRPGRGLTGEGLHLLIAEPRLTPPSGEGRAAVDDAEAAVELLRGRWPGRAAPEVRMLPRILLRESLVERCGPGGAGLSVPLGLDEAALAPVFARLGDQPHFMVFADPESGKTSALRTLCRGLVDGHTPEQMKLIVVDYRRTMLGEVVGPHLAGYATTGDVLGRMVAHLQSVLVGRLPGADVTQVQLRARSWWEGPEIVLVVDDYDLVATASGNPLQPLVEYLSQGKDIGFHLVVARRTGGAARALFDPVLGRLKDLSTDGIVMNGSRDEGPLIGGARPDRMPPGRGVLVSRSGGRRLVQLAFSDAAG</sequence>
<evidence type="ECO:0000256" key="5">
    <source>
        <dbReference type="ARBA" id="ARBA00022741"/>
    </source>
</evidence>
<dbReference type="PANTHER" id="PTHR22683:SF1">
    <property type="entry name" value="TYPE VII SECRETION SYSTEM PROTEIN ESSC"/>
    <property type="match status" value="1"/>
</dbReference>
<evidence type="ECO:0000256" key="10">
    <source>
        <dbReference type="SAM" id="Phobius"/>
    </source>
</evidence>
<dbReference type="Pfam" id="PF01580">
    <property type="entry name" value="FtsK_SpoIIIE"/>
    <property type="match status" value="3"/>
</dbReference>
<feature type="domain" description="FtsK" evidence="11">
    <location>
        <begin position="444"/>
        <end position="644"/>
    </location>
</feature>
<keyword evidence="2" id="KW-1003">Cell membrane</keyword>
<dbReference type="NCBIfam" id="TIGR03925">
    <property type="entry name" value="T7SS_EccC_b"/>
    <property type="match status" value="1"/>
</dbReference>
<dbReference type="NCBIfam" id="TIGR03924">
    <property type="entry name" value="T7SS_EccC_a"/>
    <property type="match status" value="1"/>
</dbReference>
<evidence type="ECO:0000256" key="1">
    <source>
        <dbReference type="ARBA" id="ARBA00004651"/>
    </source>
</evidence>
<dbReference type="SUPFAM" id="SSF52540">
    <property type="entry name" value="P-loop containing nucleoside triphosphate hydrolases"/>
    <property type="match status" value="3"/>
</dbReference>
<dbReference type="Gene3D" id="3.40.50.300">
    <property type="entry name" value="P-loop containing nucleotide triphosphate hydrolases"/>
    <property type="match status" value="4"/>
</dbReference>
<dbReference type="InterPro" id="IPR023837">
    <property type="entry name" value="EccCb-like_Actinobacteria"/>
</dbReference>
<feature type="domain" description="FtsK" evidence="11">
    <location>
        <begin position="792"/>
        <end position="988"/>
    </location>
</feature>
<gene>
    <name evidence="12" type="ORF">GCM10023353_30970</name>
</gene>
<feature type="transmembrane region" description="Helical" evidence="10">
    <location>
        <begin position="31"/>
        <end position="52"/>
    </location>
</feature>
<accession>A0ABP9CWA5</accession>
<feature type="binding site" evidence="9">
    <location>
        <begin position="467"/>
        <end position="474"/>
    </location>
    <ligand>
        <name>ATP</name>
        <dbReference type="ChEBI" id="CHEBI:30616"/>
    </ligand>
</feature>
<dbReference type="PROSITE" id="PS50901">
    <property type="entry name" value="FTSK"/>
    <property type="match status" value="3"/>
</dbReference>
<keyword evidence="4" id="KW-0677">Repeat</keyword>
<evidence type="ECO:0000256" key="3">
    <source>
        <dbReference type="ARBA" id="ARBA00022692"/>
    </source>
</evidence>
<comment type="caution">
    <text evidence="12">The sequence shown here is derived from an EMBL/GenBank/DDBJ whole genome shotgun (WGS) entry which is preliminary data.</text>
</comment>